<evidence type="ECO:0000256" key="3">
    <source>
        <dbReference type="ARBA" id="ARBA00022825"/>
    </source>
</evidence>
<dbReference type="EMBL" id="QOVI01000002">
    <property type="protein sequence ID" value="RXG16647.1"/>
    <property type="molecule type" value="Genomic_DNA"/>
</dbReference>
<feature type="domain" description="Peptidase S9A N-terminal" evidence="5">
    <location>
        <begin position="95"/>
        <end position="360"/>
    </location>
</feature>
<sequence>MRNYITSIVVLLVFQTTLLAQDNIVAYGIPDNVFKKEYAEINKYRSQINFPPFIGWSLDSKKMLFNGGKSMYAMKNYKSEIKEYKKSSQNFSSHLSPNHKYFLYQEDENGDEEYQLFVYDIAKNTNKALSKKGDKTYDPFWSSDNSKIAYKSNKEKAARVDLYVRDISKENKAELVFKDFSDDGQIYDWSSDKELILAVKVISENDKVLYLINDNSYAIEQLNSGNTEVAYSDAKFIPNRNACFIVSDEFSEFLQLHYYDLATREFTTITTNIHWDVEAITIDKQGQKAAFSTNENGLSQLYILDIPTLKYTKVNEVPNGIISDLTMNPKGTEVGFNFYSSTFSRKIYGYTIKENRLNQYTRKGKPQTDSIVFVKAEPFTFKSIDTKTNNEYKIPAYIYKSKKESSPVFIDIHGGPEYQARASFNGFYQYLVNELGVTVIVPNIRGSNGYGKTYMKMDDGLNREHAIQDIGGLLKWIKLQDYLDENRVAIHGESYGGYVVLASLAKFPNAIKCGIDIVGISNWITYLNNTSAYRRDLRRVEFGDERNTEMNTYLKKISPVNQVNDIKSPLLIFQGLHDPRVDYREAEQMYESINKQEKEVWYVLAKDEGHGFHKYKNYLLQKNLTISFLKKHLSIE</sequence>
<dbReference type="InterPro" id="IPR001375">
    <property type="entry name" value="Peptidase_S9_cat"/>
</dbReference>
<evidence type="ECO:0000313" key="7">
    <source>
        <dbReference type="Proteomes" id="UP000289821"/>
    </source>
</evidence>
<feature type="domain" description="Peptidase S9 prolyl oligopeptidase catalytic" evidence="4">
    <location>
        <begin position="424"/>
        <end position="634"/>
    </location>
</feature>
<dbReference type="InterPro" id="IPR011042">
    <property type="entry name" value="6-blade_b-propeller_TolB-like"/>
</dbReference>
<dbReference type="Pfam" id="PF00326">
    <property type="entry name" value="Peptidase_S9"/>
    <property type="match status" value="1"/>
</dbReference>
<dbReference type="SUPFAM" id="SSF82171">
    <property type="entry name" value="DPP6 N-terminal domain-like"/>
    <property type="match status" value="1"/>
</dbReference>
<gene>
    <name evidence="6" type="ORF">DSM04_102228</name>
</gene>
<evidence type="ECO:0000259" key="4">
    <source>
        <dbReference type="Pfam" id="PF00326"/>
    </source>
</evidence>
<comment type="caution">
    <text evidence="6">The sequence shown here is derived from an EMBL/GenBank/DDBJ whole genome shotgun (WGS) entry which is preliminary data.</text>
</comment>
<accession>A0A4Q0NWP1</accession>
<dbReference type="GO" id="GO:0006508">
    <property type="term" value="P:proteolysis"/>
    <property type="evidence" value="ECO:0007669"/>
    <property type="project" value="UniProtKB-KW"/>
</dbReference>
<dbReference type="PANTHER" id="PTHR42776:SF27">
    <property type="entry name" value="DIPEPTIDYL PEPTIDASE FAMILY MEMBER 6"/>
    <property type="match status" value="1"/>
</dbReference>
<keyword evidence="7" id="KW-1185">Reference proteome</keyword>
<reference evidence="6 7" key="1">
    <citation type="submission" date="2018-07" db="EMBL/GenBank/DDBJ databases">
        <title>Leeuwenhoekiella genomics.</title>
        <authorList>
            <person name="Tahon G."/>
            <person name="Willems A."/>
        </authorList>
    </citation>
    <scope>NUCLEOTIDE SEQUENCE [LARGE SCALE GENOMIC DNA]</scope>
    <source>
        <strain evidence="6 7">R-50232</strain>
    </source>
</reference>
<dbReference type="InterPro" id="IPR029058">
    <property type="entry name" value="AB_hydrolase_fold"/>
</dbReference>
<keyword evidence="3" id="KW-0720">Serine protease</keyword>
<name>A0A4Q0NWP1_9FLAO</name>
<evidence type="ECO:0000313" key="6">
    <source>
        <dbReference type="EMBL" id="RXG16647.1"/>
    </source>
</evidence>
<dbReference type="GO" id="GO:0004252">
    <property type="term" value="F:serine-type endopeptidase activity"/>
    <property type="evidence" value="ECO:0007669"/>
    <property type="project" value="InterPro"/>
</dbReference>
<dbReference type="Pfam" id="PF02897">
    <property type="entry name" value="Peptidase_S9_N"/>
    <property type="match status" value="1"/>
</dbReference>
<dbReference type="SUPFAM" id="SSF53474">
    <property type="entry name" value="alpha/beta-Hydrolases"/>
    <property type="match status" value="1"/>
</dbReference>
<keyword evidence="1" id="KW-0645">Protease</keyword>
<dbReference type="RefSeq" id="WP_128760317.1">
    <property type="nucleotide sequence ID" value="NZ_QOVI01000002.1"/>
</dbReference>
<proteinExistence type="predicted"/>
<dbReference type="GO" id="GO:0004177">
    <property type="term" value="F:aminopeptidase activity"/>
    <property type="evidence" value="ECO:0007669"/>
    <property type="project" value="UniProtKB-KW"/>
</dbReference>
<dbReference type="InterPro" id="IPR023302">
    <property type="entry name" value="Pept_S9A_N"/>
</dbReference>
<keyword evidence="2" id="KW-0378">Hydrolase</keyword>
<keyword evidence="6" id="KW-0031">Aminopeptidase</keyword>
<dbReference type="Proteomes" id="UP000289821">
    <property type="component" value="Unassembled WGS sequence"/>
</dbReference>
<dbReference type="Gene3D" id="2.120.10.30">
    <property type="entry name" value="TolB, C-terminal domain"/>
    <property type="match status" value="1"/>
</dbReference>
<dbReference type="OrthoDB" id="108903at2"/>
<dbReference type="PRINTS" id="PR00862">
    <property type="entry name" value="PROLIGOPTASE"/>
</dbReference>
<dbReference type="Gene3D" id="3.40.50.1820">
    <property type="entry name" value="alpha/beta hydrolase"/>
    <property type="match status" value="1"/>
</dbReference>
<dbReference type="PANTHER" id="PTHR42776">
    <property type="entry name" value="SERINE PEPTIDASE S9 FAMILY MEMBER"/>
    <property type="match status" value="1"/>
</dbReference>
<dbReference type="InterPro" id="IPR002470">
    <property type="entry name" value="Peptidase_S9A"/>
</dbReference>
<dbReference type="AlphaFoldDB" id="A0A4Q0NWP1"/>
<protein>
    <submittedName>
        <fullName evidence="6">Dipeptidyl aminopeptidase/acylaminoacyl peptidase</fullName>
    </submittedName>
</protein>
<evidence type="ECO:0000256" key="1">
    <source>
        <dbReference type="ARBA" id="ARBA00022670"/>
    </source>
</evidence>
<organism evidence="6 7">
    <name type="scientific">Leeuwenhoekiella aestuarii</name>
    <dbReference type="NCBI Taxonomy" id="2249426"/>
    <lineage>
        <taxon>Bacteria</taxon>
        <taxon>Pseudomonadati</taxon>
        <taxon>Bacteroidota</taxon>
        <taxon>Flavobacteriia</taxon>
        <taxon>Flavobacteriales</taxon>
        <taxon>Flavobacteriaceae</taxon>
        <taxon>Leeuwenhoekiella</taxon>
    </lineage>
</organism>
<evidence type="ECO:0000259" key="5">
    <source>
        <dbReference type="Pfam" id="PF02897"/>
    </source>
</evidence>
<evidence type="ECO:0000256" key="2">
    <source>
        <dbReference type="ARBA" id="ARBA00022801"/>
    </source>
</evidence>